<dbReference type="InterPro" id="IPR007560">
    <property type="entry name" value="Restrct_endonuc_IV_Mrr"/>
</dbReference>
<dbReference type="AlphaFoldDB" id="A0A143SZT0"/>
<keyword evidence="2" id="KW-0378">Hydrolase</keyword>
<dbReference type="Gene3D" id="3.40.1350.10">
    <property type="match status" value="1"/>
</dbReference>
<reference evidence="2" key="1">
    <citation type="submission" date="2016-03" db="EMBL/GenBank/DDBJ databases">
        <title>Complete sequence of the second linear plasmid SAP2 of Streptomyces avermitilis.</title>
        <authorList>
            <person name="Ikeda H."/>
        </authorList>
    </citation>
    <scope>NUCLEOTIDE SEQUENCE</scope>
    <source>
        <strain evidence="2">MA-4680</strain>
        <plasmid evidence="2">SAP2</plasmid>
    </source>
</reference>
<evidence type="ECO:0000259" key="1">
    <source>
        <dbReference type="Pfam" id="PF04471"/>
    </source>
</evidence>
<dbReference type="SUPFAM" id="SSF52980">
    <property type="entry name" value="Restriction endonuclease-like"/>
    <property type="match status" value="1"/>
</dbReference>
<keyword evidence="2" id="KW-0614">Plasmid</keyword>
<dbReference type="GO" id="GO:0004519">
    <property type="term" value="F:endonuclease activity"/>
    <property type="evidence" value="ECO:0007669"/>
    <property type="project" value="UniProtKB-KW"/>
</dbReference>
<dbReference type="OrthoDB" id="3764233at2"/>
<organism evidence="2">
    <name type="scientific">Streptomyces avermitilis (strain ATCC 31267 / DSM 46492 / JCM 5070 / NBRC 14893 / NCIMB 12804 / NRRL 8165 / MA-4680)</name>
    <dbReference type="NCBI Taxonomy" id="227882"/>
    <lineage>
        <taxon>Bacteria</taxon>
        <taxon>Bacillati</taxon>
        <taxon>Actinomycetota</taxon>
        <taxon>Actinomycetes</taxon>
        <taxon>Kitasatosporales</taxon>
        <taxon>Streptomycetaceae</taxon>
        <taxon>Streptomyces</taxon>
    </lineage>
</organism>
<evidence type="ECO:0000313" key="2">
    <source>
        <dbReference type="EMBL" id="BAU77559.1"/>
    </source>
</evidence>
<feature type="domain" description="Restriction endonuclease type IV Mrr" evidence="1">
    <location>
        <begin position="101"/>
        <end position="200"/>
    </location>
</feature>
<dbReference type="Pfam" id="PF04471">
    <property type="entry name" value="Mrr_cat"/>
    <property type="match status" value="1"/>
</dbReference>
<dbReference type="RefSeq" id="WP_048894089.1">
    <property type="nucleotide sequence ID" value="NZ_BAVY01000055.1"/>
</dbReference>
<dbReference type="EMBL" id="AP017380">
    <property type="protein sequence ID" value="BAU77559.1"/>
    <property type="molecule type" value="Genomic_DNA"/>
</dbReference>
<sequence length="228" mass="24920">MNDSLFEPRTIEECTSADYHASPLTHAQRALQEALDAPLGDSKGAAAYRERKLHKLRNKLTLAEVDRLLTIQETRWMQDMQDGHADGFGATNVWFPSTPTQAIDWRACEHIAAEHLRALGIADAEVTPARGDAGIDVRSEIAIAQVKHQRTPVGRPALQNLVGAAGPAHRGEIKPLKFFYSTSGYAKPAVEYARVNDVILYVINPATGCVSFVSTLYATSVSMPGLIR</sequence>
<keyword evidence="2" id="KW-0255">Endonuclease</keyword>
<keyword evidence="2" id="KW-0540">Nuclease</keyword>
<dbReference type="InterPro" id="IPR011856">
    <property type="entry name" value="tRNA_endonuc-like_dom_sf"/>
</dbReference>
<name>A0A143SZT0_STRAW</name>
<gene>
    <name evidence="2" type="ORF">SAVERM_2p115</name>
</gene>
<proteinExistence type="predicted"/>
<dbReference type="GO" id="GO:0009307">
    <property type="term" value="P:DNA restriction-modification system"/>
    <property type="evidence" value="ECO:0007669"/>
    <property type="project" value="InterPro"/>
</dbReference>
<dbReference type="GO" id="GO:0003677">
    <property type="term" value="F:DNA binding"/>
    <property type="evidence" value="ECO:0007669"/>
    <property type="project" value="InterPro"/>
</dbReference>
<protein>
    <submittedName>
        <fullName evidence="2">Putative restriction endonuclease</fullName>
    </submittedName>
</protein>
<accession>A0A143SZT0</accession>
<dbReference type="InterPro" id="IPR011335">
    <property type="entry name" value="Restrct_endonuc-II-like"/>
</dbReference>
<geneLocation type="plasmid" evidence="2">
    <name>SAP2</name>
</geneLocation>